<dbReference type="InterPro" id="IPR046879">
    <property type="entry name" value="KANL3/Tex30_Abhydrolase"/>
</dbReference>
<dbReference type="STRING" id="943816.AN217_15960"/>
<dbReference type="RefSeq" id="WP_239502240.1">
    <property type="nucleotide sequence ID" value="NZ_FOGO01000017.1"/>
</dbReference>
<name>A0A1H9WFM9_9ACTN</name>
<keyword evidence="3" id="KW-1185">Reference proteome</keyword>
<dbReference type="Gene3D" id="3.40.50.1820">
    <property type="entry name" value="alpha/beta hydrolase"/>
    <property type="match status" value="1"/>
</dbReference>
<organism evidence="2 3">
    <name type="scientific">Streptomyces qinglanensis</name>
    <dbReference type="NCBI Taxonomy" id="943816"/>
    <lineage>
        <taxon>Bacteria</taxon>
        <taxon>Bacillati</taxon>
        <taxon>Actinomycetota</taxon>
        <taxon>Actinomycetes</taxon>
        <taxon>Kitasatosporales</taxon>
        <taxon>Streptomycetaceae</taxon>
        <taxon>Streptomyces</taxon>
    </lineage>
</organism>
<accession>A0A1H9WFM9</accession>
<dbReference type="InterPro" id="IPR026555">
    <property type="entry name" value="NSL3/Tex30"/>
</dbReference>
<dbReference type="PANTHER" id="PTHR13136">
    <property type="entry name" value="TESTIS DEVELOPMENT PROTEIN PRTD"/>
    <property type="match status" value="1"/>
</dbReference>
<dbReference type="Pfam" id="PF20408">
    <property type="entry name" value="Abhydrolase_11"/>
    <property type="match status" value="1"/>
</dbReference>
<evidence type="ECO:0000259" key="1">
    <source>
        <dbReference type="Pfam" id="PF20408"/>
    </source>
</evidence>
<dbReference type="PANTHER" id="PTHR13136:SF11">
    <property type="entry name" value="TESTIS-EXPRESSED PROTEIN 30"/>
    <property type="match status" value="1"/>
</dbReference>
<sequence>MEEPASAVSLTVPASEPQAAVLVLHGGRADGLEAPPPWNLPGARMRPFVRMIGRATAGQGVVLGTVRYRHRGWNGDRQDAARDARRALAELADRVGDVPVVLVGHSMGGRAALRVAGHPRVRGVVGLAPWCPAAEPVAHLADSRIVLVHGDRDRTTDPRASQEFVRRARAGGAEARMIPVPGGDHAMLRRPGFWHRLTTRLVTGLLDPTPRPPRAAAR</sequence>
<dbReference type="Proteomes" id="UP000182841">
    <property type="component" value="Unassembled WGS sequence"/>
</dbReference>
<feature type="domain" description="KANL3/Tex30 alpha/beta hydrolase-like" evidence="1">
    <location>
        <begin position="86"/>
        <end position="187"/>
    </location>
</feature>
<dbReference type="AlphaFoldDB" id="A0A1H9WFM9"/>
<evidence type="ECO:0000313" key="3">
    <source>
        <dbReference type="Proteomes" id="UP000182841"/>
    </source>
</evidence>
<dbReference type="EMBL" id="FOGO01000017">
    <property type="protein sequence ID" value="SES32599.1"/>
    <property type="molecule type" value="Genomic_DNA"/>
</dbReference>
<protein>
    <submittedName>
        <fullName evidence="2">Predicted esterase</fullName>
    </submittedName>
</protein>
<gene>
    <name evidence="2" type="ORF">SAMN05421870_11787</name>
</gene>
<evidence type="ECO:0000313" key="2">
    <source>
        <dbReference type="EMBL" id="SES32599.1"/>
    </source>
</evidence>
<dbReference type="SUPFAM" id="SSF53474">
    <property type="entry name" value="alpha/beta-Hydrolases"/>
    <property type="match status" value="1"/>
</dbReference>
<dbReference type="InterPro" id="IPR029058">
    <property type="entry name" value="AB_hydrolase_fold"/>
</dbReference>
<reference evidence="3" key="1">
    <citation type="submission" date="2016-10" db="EMBL/GenBank/DDBJ databases">
        <authorList>
            <person name="Varghese N."/>
            <person name="Submissions S."/>
        </authorList>
    </citation>
    <scope>NUCLEOTIDE SEQUENCE [LARGE SCALE GENOMIC DNA]</scope>
    <source>
        <strain evidence="3">CGMCC 4.6825</strain>
    </source>
</reference>
<proteinExistence type="predicted"/>